<evidence type="ECO:0000313" key="2">
    <source>
        <dbReference type="Proteomes" id="UP000198535"/>
    </source>
</evidence>
<protein>
    <submittedName>
        <fullName evidence="1">Uncharacterized protein</fullName>
    </submittedName>
</protein>
<proteinExistence type="predicted"/>
<sequence length="54" mass="6293">MRENTPSDDLQELRNHPLIREYASVDDNIYELIKATNPTLRMFMDLAKKIVSGE</sequence>
<organism evidence="1 2">
    <name type="scientific">Methanolobus profundi</name>
    <dbReference type="NCBI Taxonomy" id="487685"/>
    <lineage>
        <taxon>Archaea</taxon>
        <taxon>Methanobacteriati</taxon>
        <taxon>Methanobacteriota</taxon>
        <taxon>Stenosarchaea group</taxon>
        <taxon>Methanomicrobia</taxon>
        <taxon>Methanosarcinales</taxon>
        <taxon>Methanosarcinaceae</taxon>
        <taxon>Methanolobus</taxon>
    </lineage>
</organism>
<dbReference type="EMBL" id="FOUJ01000001">
    <property type="protein sequence ID" value="SFM21593.1"/>
    <property type="molecule type" value="Genomic_DNA"/>
</dbReference>
<reference evidence="2" key="1">
    <citation type="submission" date="2016-10" db="EMBL/GenBank/DDBJ databases">
        <authorList>
            <person name="Varghese N."/>
            <person name="Submissions S."/>
        </authorList>
    </citation>
    <scope>NUCLEOTIDE SEQUENCE [LARGE SCALE GENOMIC DNA]</scope>
    <source>
        <strain evidence="2">Mob M</strain>
    </source>
</reference>
<evidence type="ECO:0000313" key="1">
    <source>
        <dbReference type="EMBL" id="SFM21593.1"/>
    </source>
</evidence>
<dbReference type="AlphaFoldDB" id="A0A1I4P2K8"/>
<gene>
    <name evidence="1" type="ORF">SAMN04488696_0400</name>
</gene>
<dbReference type="Proteomes" id="UP000198535">
    <property type="component" value="Unassembled WGS sequence"/>
</dbReference>
<dbReference type="OrthoDB" id="142562at2157"/>
<name>A0A1I4P2K8_9EURY</name>
<accession>A0A1I4P2K8</accession>
<dbReference type="RefSeq" id="WP_177187923.1">
    <property type="nucleotide sequence ID" value="NZ_FOUJ01000001.1"/>
</dbReference>
<keyword evidence="2" id="KW-1185">Reference proteome</keyword>